<dbReference type="EMBL" id="SPUK01000007">
    <property type="protein sequence ID" value="TQV95825.1"/>
    <property type="molecule type" value="Genomic_DNA"/>
</dbReference>
<protein>
    <submittedName>
        <fullName evidence="1">Uncharacterized protein</fullName>
    </submittedName>
</protein>
<evidence type="ECO:0000313" key="1">
    <source>
        <dbReference type="EMBL" id="TQV95825.1"/>
    </source>
</evidence>
<evidence type="ECO:0000313" key="2">
    <source>
        <dbReference type="Proteomes" id="UP000315783"/>
    </source>
</evidence>
<dbReference type="Proteomes" id="UP000315783">
    <property type="component" value="Unassembled WGS sequence"/>
</dbReference>
<proteinExistence type="predicted"/>
<gene>
    <name evidence="1" type="ORF">IF1G_05654</name>
</gene>
<name>A0A545V271_9HYPO</name>
<organism evidence="1 2">
    <name type="scientific">Cordyceps javanica</name>
    <dbReference type="NCBI Taxonomy" id="43265"/>
    <lineage>
        <taxon>Eukaryota</taxon>
        <taxon>Fungi</taxon>
        <taxon>Dikarya</taxon>
        <taxon>Ascomycota</taxon>
        <taxon>Pezizomycotina</taxon>
        <taxon>Sordariomycetes</taxon>
        <taxon>Hypocreomycetidae</taxon>
        <taxon>Hypocreales</taxon>
        <taxon>Cordycipitaceae</taxon>
        <taxon>Cordyceps</taxon>
    </lineage>
</organism>
<comment type="caution">
    <text evidence="1">The sequence shown here is derived from an EMBL/GenBank/DDBJ whole genome shotgun (WGS) entry which is preliminary data.</text>
</comment>
<keyword evidence="2" id="KW-1185">Reference proteome</keyword>
<dbReference type="AlphaFoldDB" id="A0A545V271"/>
<reference evidence="1 2" key="1">
    <citation type="journal article" date="2019" name="Appl. Microbiol. Biotechnol.">
        <title>Genome sequence of Isaria javanica and comparative genome analysis insights into family S53 peptidase evolution in fungal entomopathogens.</title>
        <authorList>
            <person name="Lin R."/>
            <person name="Zhang X."/>
            <person name="Xin B."/>
            <person name="Zou M."/>
            <person name="Gao Y."/>
            <person name="Qin F."/>
            <person name="Hu Q."/>
            <person name="Xie B."/>
            <person name="Cheng X."/>
        </authorList>
    </citation>
    <scope>NUCLEOTIDE SEQUENCE [LARGE SCALE GENOMIC DNA]</scope>
    <source>
        <strain evidence="1 2">IJ1G</strain>
    </source>
</reference>
<accession>A0A545V271</accession>
<sequence length="110" mass="11532">MHARPIYSRCEDSSLDSHGCSAALRDHSPKRAPVNGGTLSISTVAAPSPKCIAASTAIGIVVIGPRQSEKVYCGIDSHLWASLVLVVLVVVPAARGFEASGIRHTYYMGA</sequence>